<proteinExistence type="predicted"/>
<evidence type="ECO:0000259" key="2">
    <source>
        <dbReference type="PROSITE" id="PS50883"/>
    </source>
</evidence>
<evidence type="ECO:0000313" key="3">
    <source>
        <dbReference type="EMBL" id="CVI55711.1"/>
    </source>
</evidence>
<feature type="transmembrane region" description="Helical" evidence="1">
    <location>
        <begin position="167"/>
        <end position="192"/>
    </location>
</feature>
<dbReference type="Proteomes" id="UP000192140">
    <property type="component" value="Unassembled WGS sequence"/>
</dbReference>
<dbReference type="Gene3D" id="3.30.70.270">
    <property type="match status" value="1"/>
</dbReference>
<comment type="caution">
    <text evidence="3">The sequence shown here is derived from an EMBL/GenBank/DDBJ whole genome shotgun (WGS) entry which is preliminary data.</text>
</comment>
<evidence type="ECO:0000313" key="4">
    <source>
        <dbReference type="Proteomes" id="UP000192140"/>
    </source>
</evidence>
<dbReference type="Pfam" id="PF00563">
    <property type="entry name" value="EAL"/>
    <property type="match status" value="1"/>
</dbReference>
<dbReference type="InterPro" id="IPR001633">
    <property type="entry name" value="EAL_dom"/>
</dbReference>
<keyword evidence="1" id="KW-1133">Transmembrane helix</keyword>
<organism evidence="3 4">
    <name type="scientific">Agrobacterium deltaense NCPPB 1641</name>
    <dbReference type="NCBI Taxonomy" id="1183425"/>
    <lineage>
        <taxon>Bacteria</taxon>
        <taxon>Pseudomonadati</taxon>
        <taxon>Pseudomonadota</taxon>
        <taxon>Alphaproteobacteria</taxon>
        <taxon>Hyphomicrobiales</taxon>
        <taxon>Rhizobiaceae</taxon>
        <taxon>Rhizobium/Agrobacterium group</taxon>
        <taxon>Agrobacterium</taxon>
    </lineage>
</organism>
<gene>
    <name evidence="3" type="ORF">AGR7A_Cc210243</name>
</gene>
<dbReference type="CDD" id="cd01948">
    <property type="entry name" value="EAL"/>
    <property type="match status" value="1"/>
</dbReference>
<reference evidence="3" key="1">
    <citation type="submission" date="2016-01" db="EMBL/GenBank/DDBJ databases">
        <authorList>
            <person name="Regsiter A."/>
            <person name="william w."/>
        </authorList>
    </citation>
    <scope>NUCLEOTIDE SEQUENCE</scope>
    <source>
        <strain evidence="3">NCPPB 1641</strain>
    </source>
</reference>
<dbReference type="InterPro" id="IPR043128">
    <property type="entry name" value="Rev_trsase/Diguanyl_cyclase"/>
</dbReference>
<feature type="transmembrane region" description="Helical" evidence="1">
    <location>
        <begin position="132"/>
        <end position="155"/>
    </location>
</feature>
<sequence>MKAMCRNAGARTNNNRGMQMMELIAAQAAASAAELPFLLLQAAAVVGMVSVLILLRRNIALEDPRYKVYYGIVFGVAGFLLTLLVSEFIKLPSKPYIRSDLLFLAGVLGSWQGGLISLSLVAAGRFVFGGPVLFFAALQDMVVISACGIIMYGWMRKRRLADLGIRDILTVFAVRFIAVLLAVSVSFALGLVDQSLFLSAIGRRTLGAVAVGLPMIFCLFILLRSEARAREETRQREVAARTDSLTGLPNRRALKDHIEATMRQEPAVPHALILIEIINIADVAACEGEDWSDLFWPRLAREICDREDGLLCRSNTPCSFMFGDTTLAVVMRGISLEKSESAKLMMHLHDGLSAFCRSAEAGPVPHLKIGAANLDRLSRQNVASFLRHLSLALKGSDHPVQIFPFSFAEKATRDEAVRQMLVNWIKSGTPPICYQPKFEMRNRRMIGAEALLRAVDARGQALSPYYVLEIAERHRLLVEFEWSTIEAVVRDLRDLHGLEADFHLAVNISASSFASAHFADRVVALLHEMAVPAHRLSIEVTEMSRIPTTDVVQQNFDTLIAAGIRLALDDFGTGYAALTLLARFPFEEVKIDHWMTSRLDQSRFREAIALAFESAERYGAKLVTEGIETEEQSRLLMQMGIRFGQGYLYSPAVPLDRLQPRRACA</sequence>
<dbReference type="InterPro" id="IPR035919">
    <property type="entry name" value="EAL_sf"/>
</dbReference>
<feature type="transmembrane region" description="Helical" evidence="1">
    <location>
        <begin position="204"/>
        <end position="223"/>
    </location>
</feature>
<dbReference type="InterPro" id="IPR050706">
    <property type="entry name" value="Cyclic-di-GMP_PDE-like"/>
</dbReference>
<dbReference type="SMART" id="SM00267">
    <property type="entry name" value="GGDEF"/>
    <property type="match status" value="1"/>
</dbReference>
<name>A0A1S7TMG2_9HYPH</name>
<feature type="transmembrane region" description="Helical" evidence="1">
    <location>
        <begin position="68"/>
        <end position="89"/>
    </location>
</feature>
<keyword evidence="1" id="KW-0812">Transmembrane</keyword>
<dbReference type="PANTHER" id="PTHR33121">
    <property type="entry name" value="CYCLIC DI-GMP PHOSPHODIESTERASE PDEF"/>
    <property type="match status" value="1"/>
</dbReference>
<dbReference type="SUPFAM" id="SSF141868">
    <property type="entry name" value="EAL domain-like"/>
    <property type="match status" value="1"/>
</dbReference>
<dbReference type="AlphaFoldDB" id="A0A1S7TMG2"/>
<keyword evidence="4" id="KW-1185">Reference proteome</keyword>
<evidence type="ECO:0000256" key="1">
    <source>
        <dbReference type="SAM" id="Phobius"/>
    </source>
</evidence>
<dbReference type="GO" id="GO:0071111">
    <property type="term" value="F:cyclic-guanylate-specific phosphodiesterase activity"/>
    <property type="evidence" value="ECO:0007669"/>
    <property type="project" value="InterPro"/>
</dbReference>
<feature type="transmembrane region" description="Helical" evidence="1">
    <location>
        <begin position="101"/>
        <end position="126"/>
    </location>
</feature>
<protein>
    <submittedName>
        <fullName evidence="3">GGDEF family protein</fullName>
    </submittedName>
</protein>
<feature type="domain" description="EAL" evidence="2">
    <location>
        <begin position="414"/>
        <end position="665"/>
    </location>
</feature>
<dbReference type="PANTHER" id="PTHR33121:SF79">
    <property type="entry name" value="CYCLIC DI-GMP PHOSPHODIESTERASE PDED-RELATED"/>
    <property type="match status" value="1"/>
</dbReference>
<keyword evidence="1" id="KW-0472">Membrane</keyword>
<dbReference type="Gene3D" id="3.20.20.450">
    <property type="entry name" value="EAL domain"/>
    <property type="match status" value="1"/>
</dbReference>
<dbReference type="SMART" id="SM00052">
    <property type="entry name" value="EAL"/>
    <property type="match status" value="1"/>
</dbReference>
<dbReference type="InterPro" id="IPR000160">
    <property type="entry name" value="GGDEF_dom"/>
</dbReference>
<dbReference type="EMBL" id="FCNP01000014">
    <property type="protein sequence ID" value="CVI55711.1"/>
    <property type="molecule type" value="Genomic_DNA"/>
</dbReference>
<accession>A0A1S7TMG2</accession>
<dbReference type="Pfam" id="PF00990">
    <property type="entry name" value="GGDEF"/>
    <property type="match status" value="1"/>
</dbReference>
<dbReference type="PROSITE" id="PS50883">
    <property type="entry name" value="EAL"/>
    <property type="match status" value="1"/>
</dbReference>